<dbReference type="InterPro" id="IPR000531">
    <property type="entry name" value="Beta-barrel_TonB"/>
</dbReference>
<comment type="similarity">
    <text evidence="10 11">Belongs to the TonB-dependent receptor family.</text>
</comment>
<evidence type="ECO:0000256" key="7">
    <source>
        <dbReference type="ARBA" id="ARBA00023136"/>
    </source>
</evidence>
<comment type="subcellular location">
    <subcellularLocation>
        <location evidence="1 10">Cell outer membrane</location>
        <topology evidence="1 10">Multi-pass membrane protein</topology>
    </subcellularLocation>
</comment>
<dbReference type="Proteomes" id="UP001199795">
    <property type="component" value="Unassembled WGS sequence"/>
</dbReference>
<dbReference type="Gene3D" id="2.60.40.1120">
    <property type="entry name" value="Carboxypeptidase-like, regulatory domain"/>
    <property type="match status" value="1"/>
</dbReference>
<evidence type="ECO:0000259" key="13">
    <source>
        <dbReference type="Pfam" id="PF07715"/>
    </source>
</evidence>
<dbReference type="NCBIfam" id="TIGR04056">
    <property type="entry name" value="OMP_RagA_SusC"/>
    <property type="match status" value="1"/>
</dbReference>
<evidence type="ECO:0000256" key="2">
    <source>
        <dbReference type="ARBA" id="ARBA00022448"/>
    </source>
</evidence>
<evidence type="ECO:0000256" key="5">
    <source>
        <dbReference type="ARBA" id="ARBA00022729"/>
    </source>
</evidence>
<dbReference type="InterPro" id="IPR023996">
    <property type="entry name" value="TonB-dep_OMP_SusC/RagA"/>
</dbReference>
<dbReference type="FunFam" id="2.60.40.1120:FF:000003">
    <property type="entry name" value="Outer membrane protein Omp121"/>
    <property type="match status" value="1"/>
</dbReference>
<dbReference type="GO" id="GO:0009279">
    <property type="term" value="C:cell outer membrane"/>
    <property type="evidence" value="ECO:0007669"/>
    <property type="project" value="UniProtKB-SubCell"/>
</dbReference>
<keyword evidence="4 10" id="KW-0812">Transmembrane</keyword>
<dbReference type="InterPro" id="IPR008969">
    <property type="entry name" value="CarboxyPept-like_regulatory"/>
</dbReference>
<dbReference type="AlphaFoldDB" id="A0AAE3EQZ2"/>
<evidence type="ECO:0000259" key="12">
    <source>
        <dbReference type="Pfam" id="PF00593"/>
    </source>
</evidence>
<dbReference type="Pfam" id="PF13715">
    <property type="entry name" value="CarbopepD_reg_2"/>
    <property type="match status" value="1"/>
</dbReference>
<dbReference type="EMBL" id="JAKKDU010000009">
    <property type="protein sequence ID" value="MCF7568455.1"/>
    <property type="molecule type" value="Genomic_DNA"/>
</dbReference>
<evidence type="ECO:0000313" key="14">
    <source>
        <dbReference type="EMBL" id="MCF7568455.1"/>
    </source>
</evidence>
<dbReference type="PROSITE" id="PS52016">
    <property type="entry name" value="TONB_DEPENDENT_REC_3"/>
    <property type="match status" value="1"/>
</dbReference>
<keyword evidence="6 11" id="KW-0798">TonB box</keyword>
<keyword evidence="2 10" id="KW-0813">Transport</keyword>
<dbReference type="InterPro" id="IPR012910">
    <property type="entry name" value="Plug_dom"/>
</dbReference>
<reference evidence="14" key="1">
    <citation type="submission" date="2022-01" db="EMBL/GenBank/DDBJ databases">
        <title>Draft genome sequence of Sabulilitoribacter arenilitoris KCTC 52401.</title>
        <authorList>
            <person name="Oh J.-S."/>
        </authorList>
    </citation>
    <scope>NUCLEOTIDE SEQUENCE</scope>
    <source>
        <strain evidence="14">HMF6543</strain>
    </source>
</reference>
<dbReference type="PANTHER" id="PTHR30069:SF29">
    <property type="entry name" value="HEMOGLOBIN AND HEMOGLOBIN-HAPTOGLOBIN-BINDING PROTEIN 1-RELATED"/>
    <property type="match status" value="1"/>
</dbReference>
<dbReference type="Gene3D" id="2.40.170.20">
    <property type="entry name" value="TonB-dependent receptor, beta-barrel domain"/>
    <property type="match status" value="1"/>
</dbReference>
<comment type="caution">
    <text evidence="14">The sequence shown here is derived from an EMBL/GenBank/DDBJ whole genome shotgun (WGS) entry which is preliminary data.</text>
</comment>
<evidence type="ECO:0000256" key="11">
    <source>
        <dbReference type="RuleBase" id="RU003357"/>
    </source>
</evidence>
<keyword evidence="8 14" id="KW-0675">Receptor</keyword>
<evidence type="ECO:0000256" key="9">
    <source>
        <dbReference type="ARBA" id="ARBA00023237"/>
    </source>
</evidence>
<dbReference type="GO" id="GO:0015344">
    <property type="term" value="F:siderophore uptake transmembrane transporter activity"/>
    <property type="evidence" value="ECO:0007669"/>
    <property type="project" value="TreeGrafter"/>
</dbReference>
<sequence>MRKIYQKRGLFSLIEVNLKMKLAALFTVAILFTMKANNSYSESLMSEIQQHQVVGIVVDSNGQPLPGANILEKGTANGVQTDFDGKFSIAVTNKNATLVVSYLGFSTQEIVVNNQSNISVILVEDTALLDEVVVVGYGTQKKVNLTGAVSSVSIKDIENRPAPNVSTLLAGQVPGLAVIQQSGRPGASAGQLRIRGIGTLGDASKNNPLILVDGIEGDMQDVDVNDIENVSVLKDASAAIYGVRAANGVILITTKNGRKGIPVVKYHGGVGTQEAFKVPNRVNSYNYAKLYNEARINDGQAPLFTDDDLSKFRDGTSPQTHANIDHFKKLLESGSPLKYFHNVSVAGGNDKTTYNLSFGYLDEGSLIKTFGYNRKNYRVNINQKVSNKLDVGLKLAGSFGTTTGNIQSVGQIITESYREFPGEVDQFENGLWKNMGEFGVGRRNMLAYLELPLGTDVDKNTDYVTTAFAEFKITPDLKVRGQFSARNDNRLQNRKRDVVQWHRYDAATDTYNGSNIASGYLVRRNETVKDYTSNLLLTYNKSFNNHNVKGLLGFEQRDRNWSMVEAGRFNLSSSNELTELDGVADGSDGTKGNATEYTLRSVFGRVNYNFKDTYFIEGIVRYDGTSRFTKENRFDYFPSFSGGWKISNEEFFKSESISHLLLRGSWGILGNQEIGDYKFLNTFGPRNNYNYSFGDSSTNGVLESATLGNPNILWEKITTTNFGIDARFFNNSLSVTADYFIKTTDDILIGLDQSYLLGAKPPILNAGSVENKGWEVNVNYKNAINNNFNYYINANVGYVKNQITDLKGTDSPGRSVGDPIQNIYGYVADGLFNTDTEAIFAPDQSALGGTPKAGDVRYLDFNGRDANGELTGQPDGKVNSDDRKSLGSYFPKYNFGLNLGFDWNNFDFSMAWQGFAGHKVLTNGPTVRPFWGDAAPVQSMVDNFWTPTNTNADFPRLGFANQGRNYQASTYWVNKGDFAKLRNMQIGYTIPKEALSSLGVNKFRIYLSGENLLYISKLKDIDPEFAHGNGFAWNNNNYPTNRQFLLGFNVTF</sequence>
<evidence type="ECO:0000256" key="4">
    <source>
        <dbReference type="ARBA" id="ARBA00022692"/>
    </source>
</evidence>
<proteinExistence type="inferred from homology"/>
<keyword evidence="7 10" id="KW-0472">Membrane</keyword>
<name>A0AAE3EQZ2_9FLAO</name>
<feature type="domain" description="TonB-dependent receptor-like beta-barrel" evidence="12">
    <location>
        <begin position="500"/>
        <end position="1012"/>
    </location>
</feature>
<dbReference type="Pfam" id="PF07715">
    <property type="entry name" value="Plug"/>
    <property type="match status" value="1"/>
</dbReference>
<keyword evidence="5" id="KW-0732">Signal</keyword>
<dbReference type="Gene3D" id="2.170.130.10">
    <property type="entry name" value="TonB-dependent receptor, plug domain"/>
    <property type="match status" value="1"/>
</dbReference>
<dbReference type="InterPro" id="IPR037066">
    <property type="entry name" value="Plug_dom_sf"/>
</dbReference>
<dbReference type="SUPFAM" id="SSF56935">
    <property type="entry name" value="Porins"/>
    <property type="match status" value="1"/>
</dbReference>
<dbReference type="FunFam" id="2.170.130.10:FF:000003">
    <property type="entry name" value="SusC/RagA family TonB-linked outer membrane protein"/>
    <property type="match status" value="1"/>
</dbReference>
<keyword evidence="3 10" id="KW-1134">Transmembrane beta strand</keyword>
<dbReference type="InterPro" id="IPR039426">
    <property type="entry name" value="TonB-dep_rcpt-like"/>
</dbReference>
<gene>
    <name evidence="14" type="ORF">L3X37_08765</name>
</gene>
<dbReference type="GO" id="GO:0044718">
    <property type="term" value="P:siderophore transmembrane transport"/>
    <property type="evidence" value="ECO:0007669"/>
    <property type="project" value="TreeGrafter"/>
</dbReference>
<dbReference type="SUPFAM" id="SSF49464">
    <property type="entry name" value="Carboxypeptidase regulatory domain-like"/>
    <property type="match status" value="1"/>
</dbReference>
<evidence type="ECO:0000256" key="3">
    <source>
        <dbReference type="ARBA" id="ARBA00022452"/>
    </source>
</evidence>
<evidence type="ECO:0000256" key="8">
    <source>
        <dbReference type="ARBA" id="ARBA00023170"/>
    </source>
</evidence>
<keyword evidence="9 10" id="KW-0998">Cell outer membrane</keyword>
<evidence type="ECO:0000313" key="15">
    <source>
        <dbReference type="Proteomes" id="UP001199795"/>
    </source>
</evidence>
<dbReference type="InterPro" id="IPR036942">
    <property type="entry name" value="Beta-barrel_TonB_sf"/>
</dbReference>
<protein>
    <submittedName>
        <fullName evidence="14">TonB-dependent receptor</fullName>
    </submittedName>
</protein>
<organism evidence="14 15">
    <name type="scientific">Wocania arenilitoris</name>
    <dbReference type="NCBI Taxonomy" id="2044858"/>
    <lineage>
        <taxon>Bacteria</taxon>
        <taxon>Pseudomonadati</taxon>
        <taxon>Bacteroidota</taxon>
        <taxon>Flavobacteriia</taxon>
        <taxon>Flavobacteriales</taxon>
        <taxon>Flavobacteriaceae</taxon>
        <taxon>Wocania</taxon>
    </lineage>
</organism>
<evidence type="ECO:0000256" key="1">
    <source>
        <dbReference type="ARBA" id="ARBA00004571"/>
    </source>
</evidence>
<evidence type="ECO:0000256" key="6">
    <source>
        <dbReference type="ARBA" id="ARBA00023077"/>
    </source>
</evidence>
<dbReference type="InterPro" id="IPR023997">
    <property type="entry name" value="TonB-dep_OMP_SusC/RagA_CS"/>
</dbReference>
<dbReference type="NCBIfam" id="TIGR04057">
    <property type="entry name" value="SusC_RagA_signa"/>
    <property type="match status" value="1"/>
</dbReference>
<feature type="domain" description="TonB-dependent receptor plug" evidence="13">
    <location>
        <begin position="142"/>
        <end position="249"/>
    </location>
</feature>
<dbReference type="Pfam" id="PF00593">
    <property type="entry name" value="TonB_dep_Rec_b-barrel"/>
    <property type="match status" value="1"/>
</dbReference>
<evidence type="ECO:0000256" key="10">
    <source>
        <dbReference type="PROSITE-ProRule" id="PRU01360"/>
    </source>
</evidence>
<dbReference type="RefSeq" id="WP_237239799.1">
    <property type="nucleotide sequence ID" value="NZ_JAKKDU010000009.1"/>
</dbReference>
<keyword evidence="15" id="KW-1185">Reference proteome</keyword>
<dbReference type="PANTHER" id="PTHR30069">
    <property type="entry name" value="TONB-DEPENDENT OUTER MEMBRANE RECEPTOR"/>
    <property type="match status" value="1"/>
</dbReference>
<accession>A0AAE3EQZ2</accession>